<accession>A0A7X8SLW8</accession>
<keyword evidence="8" id="KW-1185">Reference proteome</keyword>
<dbReference type="GO" id="GO:0005886">
    <property type="term" value="C:plasma membrane"/>
    <property type="evidence" value="ECO:0007669"/>
    <property type="project" value="UniProtKB-SubCell"/>
</dbReference>
<evidence type="ECO:0000313" key="8">
    <source>
        <dbReference type="Proteomes" id="UP000585050"/>
    </source>
</evidence>
<keyword evidence="4 6" id="KW-1133">Transmembrane helix</keyword>
<evidence type="ECO:0000256" key="5">
    <source>
        <dbReference type="ARBA" id="ARBA00023136"/>
    </source>
</evidence>
<feature type="transmembrane region" description="Helical" evidence="6">
    <location>
        <begin position="15"/>
        <end position="43"/>
    </location>
</feature>
<protein>
    <submittedName>
        <fullName evidence="7">OadG family protein</fullName>
    </submittedName>
</protein>
<evidence type="ECO:0000256" key="1">
    <source>
        <dbReference type="ARBA" id="ARBA00004236"/>
    </source>
</evidence>
<comment type="subcellular location">
    <subcellularLocation>
        <location evidence="1">Cell membrane</location>
    </subcellularLocation>
</comment>
<dbReference type="EMBL" id="JABAIL010000004">
    <property type="protein sequence ID" value="NLR92625.1"/>
    <property type="molecule type" value="Genomic_DNA"/>
</dbReference>
<proteinExistence type="predicted"/>
<dbReference type="GO" id="GO:0036376">
    <property type="term" value="P:sodium ion export across plasma membrane"/>
    <property type="evidence" value="ECO:0007669"/>
    <property type="project" value="InterPro"/>
</dbReference>
<dbReference type="Proteomes" id="UP000585050">
    <property type="component" value="Unassembled WGS sequence"/>
</dbReference>
<evidence type="ECO:0000313" key="7">
    <source>
        <dbReference type="EMBL" id="NLR92625.1"/>
    </source>
</evidence>
<reference evidence="7 8" key="1">
    <citation type="submission" date="2020-04" db="EMBL/GenBank/DDBJ databases">
        <title>Flammeovirga sp. SR4, a novel species isolated from seawater.</title>
        <authorList>
            <person name="Wang X."/>
        </authorList>
    </citation>
    <scope>NUCLEOTIDE SEQUENCE [LARGE SCALE GENOMIC DNA]</scope>
    <source>
        <strain evidence="7 8">SR4</strain>
    </source>
</reference>
<organism evidence="7 8">
    <name type="scientific">Flammeovirga agarivorans</name>
    <dbReference type="NCBI Taxonomy" id="2726742"/>
    <lineage>
        <taxon>Bacteria</taxon>
        <taxon>Pseudomonadati</taxon>
        <taxon>Bacteroidota</taxon>
        <taxon>Cytophagia</taxon>
        <taxon>Cytophagales</taxon>
        <taxon>Flammeovirgaceae</taxon>
        <taxon>Flammeovirga</taxon>
    </lineage>
</organism>
<keyword evidence="5 6" id="KW-0472">Membrane</keyword>
<keyword evidence="2" id="KW-1003">Cell membrane</keyword>
<evidence type="ECO:0000256" key="4">
    <source>
        <dbReference type="ARBA" id="ARBA00022989"/>
    </source>
</evidence>
<dbReference type="AlphaFoldDB" id="A0A7X8SLW8"/>
<gene>
    <name evidence="7" type="ORF">HGP29_15510</name>
</gene>
<comment type="caution">
    <text evidence="7">The sequence shown here is derived from an EMBL/GenBank/DDBJ whole genome shotgun (WGS) entry which is preliminary data.</text>
</comment>
<evidence type="ECO:0000256" key="3">
    <source>
        <dbReference type="ARBA" id="ARBA00022692"/>
    </source>
</evidence>
<dbReference type="GO" id="GO:0015081">
    <property type="term" value="F:sodium ion transmembrane transporter activity"/>
    <property type="evidence" value="ECO:0007669"/>
    <property type="project" value="InterPro"/>
</dbReference>
<sequence length="122" mass="13750">MEYTPLEIELSEGLVVSLVGVALVFLTLAALFIVFSYVLPFILRLIEAKPKVKDPEEKRLQKEREKIATGEVNAAIAAALYKYLGEEDHDEENTILTIQKVKKAYSPWSSKIYAVHGSQLNR</sequence>
<evidence type="ECO:0000256" key="2">
    <source>
        <dbReference type="ARBA" id="ARBA00022475"/>
    </source>
</evidence>
<dbReference type="Pfam" id="PF04277">
    <property type="entry name" value="OAD_gamma"/>
    <property type="match status" value="1"/>
</dbReference>
<name>A0A7X8SLW8_9BACT</name>
<evidence type="ECO:0000256" key="6">
    <source>
        <dbReference type="SAM" id="Phobius"/>
    </source>
</evidence>
<dbReference type="InterPro" id="IPR005899">
    <property type="entry name" value="Na_pump_deCOase"/>
</dbReference>
<keyword evidence="3 6" id="KW-0812">Transmembrane</keyword>
<dbReference type="RefSeq" id="WP_168883330.1">
    <property type="nucleotide sequence ID" value="NZ_JABAIL010000004.1"/>
</dbReference>